<dbReference type="PANTHER" id="PTHR30489">
    <property type="entry name" value="LIPOPROTEIN-RELEASING SYSTEM TRANSMEMBRANE PROTEIN LOLE"/>
    <property type="match status" value="1"/>
</dbReference>
<dbReference type="EMBL" id="RCCI01000007">
    <property type="protein sequence ID" value="RLJ62738.1"/>
    <property type="molecule type" value="Genomic_DNA"/>
</dbReference>
<keyword evidence="10" id="KW-1185">Reference proteome</keyword>
<evidence type="ECO:0000256" key="1">
    <source>
        <dbReference type="ARBA" id="ARBA00004651"/>
    </source>
</evidence>
<gene>
    <name evidence="9" type="ORF">DFR35_2554</name>
</gene>
<evidence type="ECO:0000313" key="10">
    <source>
        <dbReference type="Proteomes" id="UP000268908"/>
    </source>
</evidence>
<reference evidence="9 10" key="1">
    <citation type="submission" date="2018-10" db="EMBL/GenBank/DDBJ databases">
        <title>Genomic Encyclopedia of Type Strains, Phase IV (KMG-IV): sequencing the most valuable type-strain genomes for metagenomic binning, comparative biology and taxonomic classification.</title>
        <authorList>
            <person name="Goeker M."/>
        </authorList>
    </citation>
    <scope>NUCLEOTIDE SEQUENCE [LARGE SCALE GENOMIC DNA]</scope>
    <source>
        <strain evidence="9 10">DSM 26916</strain>
    </source>
</reference>
<evidence type="ECO:0000256" key="3">
    <source>
        <dbReference type="ARBA" id="ARBA00022475"/>
    </source>
</evidence>
<comment type="subcellular location">
    <subcellularLocation>
        <location evidence="1">Cell membrane</location>
        <topology evidence="1">Multi-pass membrane protein</topology>
    </subcellularLocation>
</comment>
<dbReference type="InterPro" id="IPR051447">
    <property type="entry name" value="Lipoprotein-release_system"/>
</dbReference>
<dbReference type="AlphaFoldDB" id="A0A497X9I2"/>
<evidence type="ECO:0000256" key="4">
    <source>
        <dbReference type="ARBA" id="ARBA00022692"/>
    </source>
</evidence>
<protein>
    <submittedName>
        <fullName evidence="9">ABC-type lipoprotein release transport system permease subunit</fullName>
    </submittedName>
</protein>
<evidence type="ECO:0000256" key="6">
    <source>
        <dbReference type="ARBA" id="ARBA00023136"/>
    </source>
</evidence>
<dbReference type="OrthoDB" id="8522929at2"/>
<dbReference type="GO" id="GO:0044874">
    <property type="term" value="P:lipoprotein localization to outer membrane"/>
    <property type="evidence" value="ECO:0007669"/>
    <property type="project" value="TreeGrafter"/>
</dbReference>
<evidence type="ECO:0000256" key="2">
    <source>
        <dbReference type="ARBA" id="ARBA00005236"/>
    </source>
</evidence>
<evidence type="ECO:0000256" key="7">
    <source>
        <dbReference type="SAM" id="Phobius"/>
    </source>
</evidence>
<dbReference type="RefSeq" id="WP_121243017.1">
    <property type="nucleotide sequence ID" value="NZ_BHVV01000008.1"/>
</dbReference>
<dbReference type="Proteomes" id="UP000268908">
    <property type="component" value="Unassembled WGS sequence"/>
</dbReference>
<feature type="domain" description="ABC3 transporter permease C-terminal" evidence="8">
    <location>
        <begin position="265"/>
        <end position="368"/>
    </location>
</feature>
<organism evidence="9 10">
    <name type="scientific">Sulfurisoma sediminicola</name>
    <dbReference type="NCBI Taxonomy" id="1381557"/>
    <lineage>
        <taxon>Bacteria</taxon>
        <taxon>Pseudomonadati</taxon>
        <taxon>Pseudomonadota</taxon>
        <taxon>Betaproteobacteria</taxon>
        <taxon>Nitrosomonadales</taxon>
        <taxon>Sterolibacteriaceae</taxon>
        <taxon>Sulfurisoma</taxon>
    </lineage>
</organism>
<comment type="similarity">
    <text evidence="2">Belongs to the ABC-4 integral membrane protein family. LolC/E subfamily.</text>
</comment>
<feature type="transmembrane region" description="Helical" evidence="7">
    <location>
        <begin position="294"/>
        <end position="314"/>
    </location>
</feature>
<feature type="transmembrane region" description="Helical" evidence="7">
    <location>
        <begin position="345"/>
        <end position="368"/>
    </location>
</feature>
<keyword evidence="6 7" id="KW-0472">Membrane</keyword>
<keyword evidence="5 7" id="KW-1133">Transmembrane helix</keyword>
<keyword evidence="3" id="KW-1003">Cell membrane</keyword>
<sequence>MKLWLEKQRYLIDFTLESLARRKARNLGLLGVYTVLVFVLASVALYTHALRQEAANVLAASPEVILQRLVAGRHDLIPPGYIEKVGRIRGVQKKEGRLWGYYYDAVVKANYTFMVPNDGSVAKGEIVVGPALERSRGLAAGNGISFRSYSGKLHTFIVASVLPQASEIVSADLLLMHEDDFRAFFDYPAGHYTDIALTVANPQEVRNVATKLAAALPDSRPILRDEVLRTYASIFDWREGIVLALLSAAILAFGILAWEKASGLSAEEKREIGILKAIGWETGDIIKMKFWEGLLISLTAFLAGFVAAYVHVFYAGAGLFEPVLKGWAVLYPEFRLTPHVDGLQVATLFFFTVFPYAAAVLVPIWKAAITDPDAVMRG</sequence>
<evidence type="ECO:0000313" key="9">
    <source>
        <dbReference type="EMBL" id="RLJ62738.1"/>
    </source>
</evidence>
<dbReference type="Pfam" id="PF02687">
    <property type="entry name" value="FtsX"/>
    <property type="match status" value="1"/>
</dbReference>
<dbReference type="GO" id="GO:0098797">
    <property type="term" value="C:plasma membrane protein complex"/>
    <property type="evidence" value="ECO:0007669"/>
    <property type="project" value="TreeGrafter"/>
</dbReference>
<evidence type="ECO:0000256" key="5">
    <source>
        <dbReference type="ARBA" id="ARBA00022989"/>
    </source>
</evidence>
<accession>A0A497X9I2</accession>
<dbReference type="InterPro" id="IPR003838">
    <property type="entry name" value="ABC3_permease_C"/>
</dbReference>
<feature type="transmembrane region" description="Helical" evidence="7">
    <location>
        <begin position="240"/>
        <end position="258"/>
    </location>
</feature>
<keyword evidence="9" id="KW-0449">Lipoprotein</keyword>
<dbReference type="PANTHER" id="PTHR30489:SF0">
    <property type="entry name" value="LIPOPROTEIN-RELEASING SYSTEM TRANSMEMBRANE PROTEIN LOLE"/>
    <property type="match status" value="1"/>
</dbReference>
<comment type="caution">
    <text evidence="9">The sequence shown here is derived from an EMBL/GenBank/DDBJ whole genome shotgun (WGS) entry which is preliminary data.</text>
</comment>
<name>A0A497X9I2_9PROT</name>
<proteinExistence type="inferred from homology"/>
<evidence type="ECO:0000259" key="8">
    <source>
        <dbReference type="Pfam" id="PF02687"/>
    </source>
</evidence>
<feature type="transmembrane region" description="Helical" evidence="7">
    <location>
        <begin position="27"/>
        <end position="46"/>
    </location>
</feature>
<keyword evidence="4 7" id="KW-0812">Transmembrane</keyword>